<keyword evidence="4" id="KW-1185">Reference proteome</keyword>
<evidence type="ECO:0000259" key="1">
    <source>
        <dbReference type="PROSITE" id="PS50011"/>
    </source>
</evidence>
<feature type="domain" description="Protein kinase" evidence="1">
    <location>
        <begin position="84"/>
        <end position="334"/>
    </location>
</feature>
<protein>
    <submittedName>
        <fullName evidence="3">Kinase-like domain-containing protein</fullName>
    </submittedName>
</protein>
<dbReference type="EMBL" id="BLAL01000169">
    <property type="protein sequence ID" value="GES87664.1"/>
    <property type="molecule type" value="Genomic_DNA"/>
</dbReference>
<dbReference type="InterPro" id="IPR000719">
    <property type="entry name" value="Prot_kinase_dom"/>
</dbReference>
<dbReference type="AlphaFoldDB" id="A0A2Z6SK56"/>
<dbReference type="SUPFAM" id="SSF56112">
    <property type="entry name" value="Protein kinase-like (PK-like)"/>
    <property type="match status" value="1"/>
</dbReference>
<gene>
    <name evidence="3" type="ORF">RCL2_001465500</name>
    <name evidence="2" type="ORF">RclHR1_06930008</name>
</gene>
<dbReference type="GO" id="GO:0005524">
    <property type="term" value="F:ATP binding"/>
    <property type="evidence" value="ECO:0007669"/>
    <property type="project" value="InterPro"/>
</dbReference>
<dbReference type="Proteomes" id="UP000247702">
    <property type="component" value="Unassembled WGS sequence"/>
</dbReference>
<dbReference type="OrthoDB" id="2305048at2759"/>
<keyword evidence="3" id="KW-0808">Transferase</keyword>
<dbReference type="InterPro" id="IPR051681">
    <property type="entry name" value="Ser/Thr_Kinases-Pseudokinases"/>
</dbReference>
<reference evidence="2 4" key="1">
    <citation type="submission" date="2017-11" db="EMBL/GenBank/DDBJ databases">
        <title>The genome of Rhizophagus clarus HR1 reveals common genetic basis of auxotrophy among arbuscular mycorrhizal fungi.</title>
        <authorList>
            <person name="Kobayashi Y."/>
        </authorList>
    </citation>
    <scope>NUCLEOTIDE SEQUENCE [LARGE SCALE GENOMIC DNA]</scope>
    <source>
        <strain evidence="2 4">HR1</strain>
    </source>
</reference>
<keyword evidence="3" id="KW-0418">Kinase</keyword>
<accession>A0A2Z6SK56</accession>
<dbReference type="Pfam" id="PF00069">
    <property type="entry name" value="Pkinase"/>
    <property type="match status" value="1"/>
</dbReference>
<evidence type="ECO:0000313" key="2">
    <source>
        <dbReference type="EMBL" id="GBC06579.1"/>
    </source>
</evidence>
<name>A0A2Z6SK56_9GLOM</name>
<evidence type="ECO:0000313" key="4">
    <source>
        <dbReference type="Proteomes" id="UP000247702"/>
    </source>
</evidence>
<dbReference type="PANTHER" id="PTHR44329">
    <property type="entry name" value="SERINE/THREONINE-PROTEIN KINASE TNNI3K-RELATED"/>
    <property type="match status" value="1"/>
</dbReference>
<sequence>MSLNKVVSEFNELNISNSVKIKHENCYDPDNDKFWCKECVPRCVVEGWTSGNDDIDNFIKESIYNAKNRNGYPFLLEWVPFDRFEDIKQIGEGGFAKVYSATWIDGAAKYTKQDDGSWIKEKPYSIEVKTHWKLNCLQINSLKFYGITKDPKTKEFVIIMEFINNGNLRNILSSNFNEIFWKSKLYYLHCSAIDLKNLHSLKYFHRDFHSGNILGNYISDFGLSGPSDKQKSDNKIVGVLPYIAPEVLNGESYTLFSDIYSFGVVMTEVSSGKPPFHNRKHDTSLALDICNGLRPEFGKGTPEIYKKLAHRCMNANPNQRPTANELEGILYCWVHNYGNEKYGYKGEEVIAAFNEANKEIPNISTSYEKNSDAIYTSRAFTFNNLSKPINSSFITSLYLSEENSEDCQDSQLIDLEVPNTSKLENDDSDN</sequence>
<reference evidence="3" key="2">
    <citation type="submission" date="2019-10" db="EMBL/GenBank/DDBJ databases">
        <title>Conservation and host-specific expression of non-tandemly repeated heterogenous ribosome RNA gene in arbuscular mycorrhizal fungi.</title>
        <authorList>
            <person name="Maeda T."/>
            <person name="Kobayashi Y."/>
            <person name="Nakagawa T."/>
            <person name="Ezawa T."/>
            <person name="Yamaguchi K."/>
            <person name="Bino T."/>
            <person name="Nishimoto Y."/>
            <person name="Shigenobu S."/>
            <person name="Kawaguchi M."/>
        </authorList>
    </citation>
    <scope>NUCLEOTIDE SEQUENCE</scope>
    <source>
        <strain evidence="3">HR1</strain>
    </source>
</reference>
<dbReference type="GO" id="GO:0004674">
    <property type="term" value="F:protein serine/threonine kinase activity"/>
    <property type="evidence" value="ECO:0007669"/>
    <property type="project" value="TreeGrafter"/>
</dbReference>
<dbReference type="PROSITE" id="PS50011">
    <property type="entry name" value="PROTEIN_KINASE_DOM"/>
    <property type="match status" value="1"/>
</dbReference>
<comment type="caution">
    <text evidence="2">The sequence shown here is derived from an EMBL/GenBank/DDBJ whole genome shotgun (WGS) entry which is preliminary data.</text>
</comment>
<proteinExistence type="predicted"/>
<dbReference type="Gene3D" id="1.10.510.10">
    <property type="entry name" value="Transferase(Phosphotransferase) domain 1"/>
    <property type="match status" value="1"/>
</dbReference>
<evidence type="ECO:0000313" key="3">
    <source>
        <dbReference type="EMBL" id="GES87664.1"/>
    </source>
</evidence>
<dbReference type="Proteomes" id="UP000615446">
    <property type="component" value="Unassembled WGS sequence"/>
</dbReference>
<dbReference type="InterPro" id="IPR011009">
    <property type="entry name" value="Kinase-like_dom_sf"/>
</dbReference>
<organism evidence="2 4">
    <name type="scientific">Rhizophagus clarus</name>
    <dbReference type="NCBI Taxonomy" id="94130"/>
    <lineage>
        <taxon>Eukaryota</taxon>
        <taxon>Fungi</taxon>
        <taxon>Fungi incertae sedis</taxon>
        <taxon>Mucoromycota</taxon>
        <taxon>Glomeromycotina</taxon>
        <taxon>Glomeromycetes</taxon>
        <taxon>Glomerales</taxon>
        <taxon>Glomeraceae</taxon>
        <taxon>Rhizophagus</taxon>
    </lineage>
</organism>
<dbReference type="EMBL" id="BEXD01004085">
    <property type="protein sequence ID" value="GBC06579.1"/>
    <property type="molecule type" value="Genomic_DNA"/>
</dbReference>